<evidence type="ECO:0000313" key="1">
    <source>
        <dbReference type="EMBL" id="MER6434394.1"/>
    </source>
</evidence>
<dbReference type="RefSeq" id="WP_352066234.1">
    <property type="nucleotide sequence ID" value="NZ_JBEPAZ010000109.1"/>
</dbReference>
<dbReference type="Gene3D" id="2.130.10.130">
    <property type="entry name" value="Integrin alpha, N-terminal"/>
    <property type="match status" value="1"/>
</dbReference>
<protein>
    <submittedName>
        <fullName evidence="1">FG-GAP repeat protein</fullName>
    </submittedName>
</protein>
<name>A0ABV1UKY1_9ACTN</name>
<proteinExistence type="predicted"/>
<dbReference type="EMBL" id="JBEPAZ010000109">
    <property type="protein sequence ID" value="MER6434394.1"/>
    <property type="molecule type" value="Genomic_DNA"/>
</dbReference>
<accession>A0ABV1UKY1</accession>
<dbReference type="SUPFAM" id="SSF69318">
    <property type="entry name" value="Integrin alpha N-terminal domain"/>
    <property type="match status" value="1"/>
</dbReference>
<dbReference type="SUPFAM" id="SSF101898">
    <property type="entry name" value="NHL repeat"/>
    <property type="match status" value="1"/>
</dbReference>
<feature type="non-terminal residue" evidence="1">
    <location>
        <position position="1"/>
    </location>
</feature>
<dbReference type="Proteomes" id="UP001470023">
    <property type="component" value="Unassembled WGS sequence"/>
</dbReference>
<evidence type="ECO:0000313" key="2">
    <source>
        <dbReference type="Proteomes" id="UP001470023"/>
    </source>
</evidence>
<reference evidence="1 2" key="1">
    <citation type="submission" date="2024-06" db="EMBL/GenBank/DDBJ databases">
        <title>The Natural Products Discovery Center: Release of the First 8490 Sequenced Strains for Exploring Actinobacteria Biosynthetic Diversity.</title>
        <authorList>
            <person name="Kalkreuter E."/>
            <person name="Kautsar S.A."/>
            <person name="Yang D."/>
            <person name="Bader C.D."/>
            <person name="Teijaro C.N."/>
            <person name="Fluegel L."/>
            <person name="Davis C.M."/>
            <person name="Simpson J.R."/>
            <person name="Lauterbach L."/>
            <person name="Steele A.D."/>
            <person name="Gui C."/>
            <person name="Meng S."/>
            <person name="Li G."/>
            <person name="Viehrig K."/>
            <person name="Ye F."/>
            <person name="Su P."/>
            <person name="Kiefer A.F."/>
            <person name="Nichols A."/>
            <person name="Cepeda A.J."/>
            <person name="Yan W."/>
            <person name="Fan B."/>
            <person name="Jiang Y."/>
            <person name="Adhikari A."/>
            <person name="Zheng C.-J."/>
            <person name="Schuster L."/>
            <person name="Cowan T.M."/>
            <person name="Smanski M.J."/>
            <person name="Chevrette M.G."/>
            <person name="De Carvalho L.P.S."/>
            <person name="Shen B."/>
        </authorList>
    </citation>
    <scope>NUCLEOTIDE SEQUENCE [LARGE SCALE GENOMIC DNA]</scope>
    <source>
        <strain evidence="1 2">NPDC001166</strain>
    </source>
</reference>
<dbReference type="InterPro" id="IPR028994">
    <property type="entry name" value="Integrin_alpha_N"/>
</dbReference>
<organism evidence="1 2">
    <name type="scientific">Streptomyces sp. 900105245</name>
    <dbReference type="NCBI Taxonomy" id="3154379"/>
    <lineage>
        <taxon>Bacteria</taxon>
        <taxon>Bacillati</taxon>
        <taxon>Actinomycetota</taxon>
        <taxon>Actinomycetes</taxon>
        <taxon>Kitasatosporales</taxon>
        <taxon>Streptomycetaceae</taxon>
        <taxon>Streptomyces</taxon>
    </lineage>
</organism>
<comment type="caution">
    <text evidence="1">The sequence shown here is derived from an EMBL/GenBank/DDBJ whole genome shotgun (WGS) entry which is preliminary data.</text>
</comment>
<gene>
    <name evidence="1" type="ORF">ABT272_43200</name>
</gene>
<keyword evidence="2" id="KW-1185">Reference proteome</keyword>
<sequence>VSSGSSFSPAVKWHDRMCVDEETCAVGDVNGDGFEDVISFVKSTQEEPGQGDVWVGLSSRTADGGPANHFEQPVKWSEFMCIGEETCAVSDVNGDGSADALAFVKSTDGSEPAKGDVYIALAPTPPSESPSSWQWASSHTRRYNNHDWTEEAQGITTDGLNWYVTSNNGSGKRLYKFGPDFPRGNGTIVSSISLPGGEGHLGPPSFDATRKQIVMAVEPASVWAVDASSMKTKKFARLGGNGPTPQKTSIPWVAVSPIDGMLYSSVYGDKGSADFPSADRINVYDPDNSFNFVRSIKLAEPSYAVQGGFISKTGHIYLSSEKDHTVRGYSLKYGSFLGAREVDMDDTRDGEMEGLTSSSSYIWGEGDESQIAVLLLDNDDLSQDDIIIQFFRANPELL</sequence>